<feature type="region of interest" description="Disordered" evidence="6">
    <location>
        <begin position="136"/>
        <end position="221"/>
    </location>
</feature>
<comment type="caution">
    <text evidence="10">The sequence shown here is derived from an EMBL/GenBank/DDBJ whole genome shotgun (WGS) entry which is preliminary data.</text>
</comment>
<keyword evidence="2 7" id="KW-0812">Transmembrane</keyword>
<dbReference type="EMBL" id="SWKV01000063">
    <property type="protein sequence ID" value="KAF3034893.1"/>
    <property type="molecule type" value="Genomic_DNA"/>
</dbReference>
<evidence type="ECO:0000313" key="10">
    <source>
        <dbReference type="EMBL" id="KAF3034893.1"/>
    </source>
</evidence>
<evidence type="ECO:0000256" key="2">
    <source>
        <dbReference type="ARBA" id="ARBA00022692"/>
    </source>
</evidence>
<feature type="transmembrane region" description="Helical" evidence="7">
    <location>
        <begin position="36"/>
        <end position="59"/>
    </location>
</feature>
<evidence type="ECO:0000313" key="11">
    <source>
        <dbReference type="Proteomes" id="UP000758155"/>
    </source>
</evidence>
<evidence type="ECO:0000256" key="5">
    <source>
        <dbReference type="ARBA" id="ARBA00038359"/>
    </source>
</evidence>
<dbReference type="InterPro" id="IPR049326">
    <property type="entry name" value="Rhodopsin_dom_fungi"/>
</dbReference>
<dbReference type="PANTHER" id="PTHR33048">
    <property type="entry name" value="PTH11-LIKE INTEGRAL MEMBRANE PROTEIN (AFU_ORTHOLOGUE AFUA_5G11245)"/>
    <property type="match status" value="1"/>
</dbReference>
<evidence type="ECO:0000256" key="3">
    <source>
        <dbReference type="ARBA" id="ARBA00022989"/>
    </source>
</evidence>
<protein>
    <recommendedName>
        <fullName evidence="9">Rhodopsin domain-containing protein</fullName>
    </recommendedName>
</protein>
<feature type="domain" description="Rhodopsin" evidence="9">
    <location>
        <begin position="15"/>
        <end position="131"/>
    </location>
</feature>
<keyword evidence="3 7" id="KW-1133">Transmembrane helix</keyword>
<accession>A0A9P5BXT9</accession>
<evidence type="ECO:0000256" key="4">
    <source>
        <dbReference type="ARBA" id="ARBA00023136"/>
    </source>
</evidence>
<dbReference type="Proteomes" id="UP000758155">
    <property type="component" value="Unassembled WGS sequence"/>
</dbReference>
<keyword evidence="8" id="KW-0732">Signal</keyword>
<dbReference type="OrthoDB" id="5022096at2759"/>
<comment type="similarity">
    <text evidence="5">Belongs to the SAT4 family.</text>
</comment>
<name>A0A9P5BXT9_9PLEO</name>
<organism evidence="10 11">
    <name type="scientific">Didymella heteroderae</name>
    <dbReference type="NCBI Taxonomy" id="1769908"/>
    <lineage>
        <taxon>Eukaryota</taxon>
        <taxon>Fungi</taxon>
        <taxon>Dikarya</taxon>
        <taxon>Ascomycota</taxon>
        <taxon>Pezizomycotina</taxon>
        <taxon>Dothideomycetes</taxon>
        <taxon>Pleosporomycetidae</taxon>
        <taxon>Pleosporales</taxon>
        <taxon>Pleosporineae</taxon>
        <taxon>Didymellaceae</taxon>
        <taxon>Didymella</taxon>
    </lineage>
</organism>
<evidence type="ECO:0000256" key="6">
    <source>
        <dbReference type="SAM" id="MobiDB-lite"/>
    </source>
</evidence>
<dbReference type="InterPro" id="IPR052337">
    <property type="entry name" value="SAT4-like"/>
</dbReference>
<proteinExistence type="inferred from homology"/>
<feature type="signal peptide" evidence="8">
    <location>
        <begin position="1"/>
        <end position="21"/>
    </location>
</feature>
<gene>
    <name evidence="10" type="ORF">E8E12_004294</name>
</gene>
<feature type="compositionally biased region" description="Basic residues" evidence="6">
    <location>
        <begin position="324"/>
        <end position="334"/>
    </location>
</feature>
<reference evidence="10" key="1">
    <citation type="submission" date="2019-04" db="EMBL/GenBank/DDBJ databases">
        <title>Sequencing of skin fungus with MAO and IRED activity.</title>
        <authorList>
            <person name="Marsaioli A.J."/>
            <person name="Bonatto J.M.C."/>
            <person name="Reis Junior O."/>
        </authorList>
    </citation>
    <scope>NUCLEOTIDE SEQUENCE</scope>
    <source>
        <strain evidence="10">28M1</strain>
    </source>
</reference>
<sequence length="334" mass="36907">MFTVFWFGSALLFAVPVAVDWSSTREPEALWGLLDFINSILDLLTTVAVALLPLPLLWILHFELSRKITLVVVYIFIVAVVAAASARTYFLRGPWQSEGADGRTILALICSSIELTLGTTAASLLTLPTFLSSSNHRLSVHRPGKTLSTSTKSSPPLHPSNTYASTDTVIRRPSASYPQAQRYHDDESNLDFDMETPNRTRTNTMRSRSTHTRNVSDGSQFSGFTYHTTPVNSDWTSPHQSRVVSMNEMEMRTRTIGVGKAADEASIGVAVTTLHNKSVRSFEGGEEMAELAELARLFAEKGKDWGAETSRSRRTTATTQGTRASRHKLDHTDK</sequence>
<evidence type="ECO:0000256" key="7">
    <source>
        <dbReference type="SAM" id="Phobius"/>
    </source>
</evidence>
<feature type="region of interest" description="Disordered" evidence="6">
    <location>
        <begin position="302"/>
        <end position="334"/>
    </location>
</feature>
<keyword evidence="11" id="KW-1185">Reference proteome</keyword>
<feature type="compositionally biased region" description="Low complexity" evidence="6">
    <location>
        <begin position="145"/>
        <end position="155"/>
    </location>
</feature>
<feature type="transmembrane region" description="Helical" evidence="7">
    <location>
        <begin position="105"/>
        <end position="127"/>
    </location>
</feature>
<keyword evidence="4 7" id="KW-0472">Membrane</keyword>
<dbReference type="Pfam" id="PF20684">
    <property type="entry name" value="Fung_rhodopsin"/>
    <property type="match status" value="1"/>
</dbReference>
<evidence type="ECO:0000259" key="9">
    <source>
        <dbReference type="Pfam" id="PF20684"/>
    </source>
</evidence>
<feature type="transmembrane region" description="Helical" evidence="7">
    <location>
        <begin position="71"/>
        <end position="90"/>
    </location>
</feature>
<evidence type="ECO:0000256" key="1">
    <source>
        <dbReference type="ARBA" id="ARBA00004141"/>
    </source>
</evidence>
<comment type="subcellular location">
    <subcellularLocation>
        <location evidence="1">Membrane</location>
        <topology evidence="1">Multi-pass membrane protein</topology>
    </subcellularLocation>
</comment>
<feature type="chain" id="PRO_5040282382" description="Rhodopsin domain-containing protein" evidence="8">
    <location>
        <begin position="22"/>
        <end position="334"/>
    </location>
</feature>
<evidence type="ECO:0000256" key="8">
    <source>
        <dbReference type="SAM" id="SignalP"/>
    </source>
</evidence>
<dbReference type="GO" id="GO:0016020">
    <property type="term" value="C:membrane"/>
    <property type="evidence" value="ECO:0007669"/>
    <property type="project" value="UniProtKB-SubCell"/>
</dbReference>
<dbReference type="AlphaFoldDB" id="A0A9P5BXT9"/>
<dbReference type="PANTHER" id="PTHR33048:SF47">
    <property type="entry name" value="INTEGRAL MEMBRANE PROTEIN-RELATED"/>
    <property type="match status" value="1"/>
</dbReference>